<dbReference type="GO" id="GO:0016020">
    <property type="term" value="C:membrane"/>
    <property type="evidence" value="ECO:0007669"/>
    <property type="project" value="InterPro"/>
</dbReference>
<reference evidence="2 3" key="1">
    <citation type="submission" date="2019-05" db="EMBL/GenBank/DDBJ databases">
        <title>Kocuria coralli sp. nov., a novel actinobacterium isolated from coral reef seawater.</title>
        <authorList>
            <person name="Li J."/>
        </authorList>
    </citation>
    <scope>NUCLEOTIDE SEQUENCE [LARGE SCALE GENOMIC DNA]</scope>
    <source>
        <strain evidence="2 3">SCSIO 13007</strain>
    </source>
</reference>
<gene>
    <name evidence="2" type="ORF">FCK90_07775</name>
</gene>
<feature type="region of interest" description="Disordered" evidence="1">
    <location>
        <begin position="93"/>
        <end position="114"/>
    </location>
</feature>
<comment type="caution">
    <text evidence="2">The sequence shown here is derived from an EMBL/GenBank/DDBJ whole genome shotgun (WGS) entry which is preliminary data.</text>
</comment>
<protein>
    <submittedName>
        <fullName evidence="2">Succinate dehydrogenase cytochrome b subunit</fullName>
    </submittedName>
</protein>
<dbReference type="AlphaFoldDB" id="A0A5J5KXA7"/>
<dbReference type="Proteomes" id="UP000325957">
    <property type="component" value="Unassembled WGS sequence"/>
</dbReference>
<evidence type="ECO:0000256" key="1">
    <source>
        <dbReference type="SAM" id="MobiDB-lite"/>
    </source>
</evidence>
<sequence>MVKATEKMPPTPQLKLAMAASGTLFSGFTVVHMLGNLQVYQGREAFDGYARFLRTVGSPVLPEKTLLWAFRVTMLAATATHVTCAAALTVRAQQAASRPRGQKRLRPRGRRRRPWDVAKRSMRSTGVVLGLFTAHHIADLTVGARPAAAEHVQGAAYDNLVRSLRRPAVAALYLAAMTALAAHTAQGLTQVGNDTGLSTDRAVREKLELAGRLAGTGVALANASIPLAVQLRIVR</sequence>
<dbReference type="NCBIfam" id="TIGR02046">
    <property type="entry name" value="sdhC_b558_fam"/>
    <property type="match status" value="1"/>
</dbReference>
<dbReference type="CDD" id="cd03498">
    <property type="entry name" value="SQR_TypeB_2_TM"/>
    <property type="match status" value="1"/>
</dbReference>
<dbReference type="InterPro" id="IPR011138">
    <property type="entry name" value="Cytochrome_b-558"/>
</dbReference>
<dbReference type="OrthoDB" id="9788081at2"/>
<dbReference type="SUPFAM" id="SSF81343">
    <property type="entry name" value="Fumarate reductase respiratory complex transmembrane subunits"/>
    <property type="match status" value="1"/>
</dbReference>
<accession>A0A5J5KXA7</accession>
<dbReference type="Gene3D" id="1.20.1300.10">
    <property type="entry name" value="Fumarate reductase/succinate dehydrogenase, transmembrane subunit"/>
    <property type="match status" value="1"/>
</dbReference>
<dbReference type="EMBL" id="SZWF01000007">
    <property type="protein sequence ID" value="KAA9394407.1"/>
    <property type="molecule type" value="Genomic_DNA"/>
</dbReference>
<dbReference type="InterPro" id="IPR034804">
    <property type="entry name" value="SQR/QFR_C/D"/>
</dbReference>
<keyword evidence="3" id="KW-1185">Reference proteome</keyword>
<evidence type="ECO:0000313" key="2">
    <source>
        <dbReference type="EMBL" id="KAA9394407.1"/>
    </source>
</evidence>
<feature type="compositionally biased region" description="Basic residues" evidence="1">
    <location>
        <begin position="100"/>
        <end position="113"/>
    </location>
</feature>
<evidence type="ECO:0000313" key="3">
    <source>
        <dbReference type="Proteomes" id="UP000325957"/>
    </source>
</evidence>
<name>A0A5J5KXA7_9MICC</name>
<organism evidence="2 3">
    <name type="scientific">Kocuria coralli</name>
    <dbReference type="NCBI Taxonomy" id="1461025"/>
    <lineage>
        <taxon>Bacteria</taxon>
        <taxon>Bacillati</taxon>
        <taxon>Actinomycetota</taxon>
        <taxon>Actinomycetes</taxon>
        <taxon>Micrococcales</taxon>
        <taxon>Micrococcaceae</taxon>
        <taxon>Kocuria</taxon>
    </lineage>
</organism>
<proteinExistence type="predicted"/>